<name>A0A2S0KCK6_9ACTN</name>
<keyword evidence="3" id="KW-1185">Reference proteome</keyword>
<dbReference type="GO" id="GO:0005829">
    <property type="term" value="C:cytosol"/>
    <property type="evidence" value="ECO:0007669"/>
    <property type="project" value="TreeGrafter"/>
</dbReference>
<dbReference type="NCBIfam" id="TIGR03815">
    <property type="entry name" value="CpaE_hom_Actino"/>
    <property type="match status" value="1"/>
</dbReference>
<dbReference type="Proteomes" id="UP000239814">
    <property type="component" value="Chromosome"/>
</dbReference>
<dbReference type="GO" id="GO:0051782">
    <property type="term" value="P:negative regulation of cell division"/>
    <property type="evidence" value="ECO:0007669"/>
    <property type="project" value="TreeGrafter"/>
</dbReference>
<evidence type="ECO:0000259" key="1">
    <source>
        <dbReference type="Pfam" id="PF26563"/>
    </source>
</evidence>
<proteinExistence type="predicted"/>
<reference evidence="2 3" key="1">
    <citation type="submission" date="2018-03" db="EMBL/GenBank/DDBJ databases">
        <title>Characteristics and genome of n-alkane degrading marine bacteria Gordonia iterans isolated from crude oil contaminated in Tae-an, South Korea.</title>
        <authorList>
            <person name="Lee S.-S."/>
            <person name="Kim H."/>
        </authorList>
    </citation>
    <scope>NUCLEOTIDE SEQUENCE [LARGE SCALE GENOMIC DNA]</scope>
    <source>
        <strain evidence="2 3">Co17</strain>
    </source>
</reference>
<dbReference type="OrthoDB" id="3252838at2"/>
<evidence type="ECO:0000313" key="3">
    <source>
        <dbReference type="Proteomes" id="UP000239814"/>
    </source>
</evidence>
<dbReference type="GO" id="GO:0016887">
    <property type="term" value="F:ATP hydrolysis activity"/>
    <property type="evidence" value="ECO:0007669"/>
    <property type="project" value="TreeGrafter"/>
</dbReference>
<dbReference type="Gene3D" id="3.40.50.300">
    <property type="entry name" value="P-loop containing nucleotide triphosphate hydrolases"/>
    <property type="match status" value="1"/>
</dbReference>
<sequence>MTEVLLVLTESALHDDVARCGAAAGYAVVRGDPAHCRHDWLRAGAVVVDGVALRDVASLALPVRDGVFVVADAAAAQSVWRAGLAAGARGGYVLPDDEEALTAAMSGLRRPRRAAAPVVALVGGHGGAGVSTFAAVLALTAARAGTAVLLLDVEPAGAGVDLLLGAEETPGLRWGDVAGETGSIHRQALSAALPRLGRELSFLTRGRDDGDPLSAETVLAVLDAARTDGRTVIADLGRAMDPAADGVLDSADLVVVLTCATVPGVAGTRKLLSRLGTRAHTQLVVRGPAPGGLSDRQVAEAVGLPLLACMRSRSSIGRRCEEGGLRASKRGPEVRAADAVLDAAVRVRGARR</sequence>
<dbReference type="RefSeq" id="WP_105941128.1">
    <property type="nucleotide sequence ID" value="NZ_CP027433.1"/>
</dbReference>
<evidence type="ECO:0000313" key="2">
    <source>
        <dbReference type="EMBL" id="AVL99393.1"/>
    </source>
</evidence>
<dbReference type="GO" id="GO:0005524">
    <property type="term" value="F:ATP binding"/>
    <property type="evidence" value="ECO:0007669"/>
    <property type="project" value="TreeGrafter"/>
</dbReference>
<dbReference type="Pfam" id="PF26563">
    <property type="entry name" value="Rv3660c_N"/>
    <property type="match status" value="1"/>
</dbReference>
<gene>
    <name evidence="2" type="ORF">C6V83_02940</name>
</gene>
<dbReference type="GO" id="GO:0009898">
    <property type="term" value="C:cytoplasmic side of plasma membrane"/>
    <property type="evidence" value="ECO:0007669"/>
    <property type="project" value="TreeGrafter"/>
</dbReference>
<dbReference type="InterPro" id="IPR059050">
    <property type="entry name" value="Rv3660c_N"/>
</dbReference>
<dbReference type="PANTHER" id="PTHR43384:SF11">
    <property type="entry name" value="SEPTUM SITE DETERMINING PROTEIN"/>
    <property type="match status" value="1"/>
</dbReference>
<dbReference type="InterPro" id="IPR022521">
    <property type="entry name" value="Rv3660c"/>
</dbReference>
<dbReference type="InterPro" id="IPR050625">
    <property type="entry name" value="ParA/MinD_ATPase"/>
</dbReference>
<accession>A0A2S0KCK6</accession>
<dbReference type="PANTHER" id="PTHR43384">
    <property type="entry name" value="SEPTUM SITE-DETERMINING PROTEIN MIND HOMOLOG, CHLOROPLASTIC-RELATED"/>
    <property type="match status" value="1"/>
</dbReference>
<dbReference type="KEGG" id="git:C6V83_02940"/>
<dbReference type="SUPFAM" id="SSF52540">
    <property type="entry name" value="P-loop containing nucleoside triphosphate hydrolases"/>
    <property type="match status" value="1"/>
</dbReference>
<protein>
    <recommendedName>
        <fullName evidence="1">Rv3660c-like CheY-like N-terminal domain-containing protein</fullName>
    </recommendedName>
</protein>
<dbReference type="EMBL" id="CP027433">
    <property type="protein sequence ID" value="AVL99393.1"/>
    <property type="molecule type" value="Genomic_DNA"/>
</dbReference>
<dbReference type="InterPro" id="IPR027417">
    <property type="entry name" value="P-loop_NTPase"/>
</dbReference>
<feature type="domain" description="Rv3660c-like CheY-like N-terminal" evidence="1">
    <location>
        <begin position="7"/>
        <end position="112"/>
    </location>
</feature>
<organism evidence="2 3">
    <name type="scientific">Gordonia iterans</name>
    <dbReference type="NCBI Taxonomy" id="1004901"/>
    <lineage>
        <taxon>Bacteria</taxon>
        <taxon>Bacillati</taxon>
        <taxon>Actinomycetota</taxon>
        <taxon>Actinomycetes</taxon>
        <taxon>Mycobacteriales</taxon>
        <taxon>Gordoniaceae</taxon>
        <taxon>Gordonia</taxon>
    </lineage>
</organism>
<dbReference type="AlphaFoldDB" id="A0A2S0KCK6"/>